<reference evidence="2" key="1">
    <citation type="submission" date="2012-09" db="EMBL/GenBank/DDBJ databases">
        <authorList>
            <person name="Martin A.A."/>
        </authorList>
    </citation>
    <scope>NUCLEOTIDE SEQUENCE</scope>
</reference>
<dbReference type="WBParaSite" id="ACAC_0001328801-mRNA-1">
    <property type="protein sequence ID" value="ACAC_0001328801-mRNA-1"/>
    <property type="gene ID" value="ACAC_0001328801"/>
</dbReference>
<organism evidence="2 3">
    <name type="scientific">Angiostrongylus cantonensis</name>
    <name type="common">Rat lungworm</name>
    <dbReference type="NCBI Taxonomy" id="6313"/>
    <lineage>
        <taxon>Eukaryota</taxon>
        <taxon>Metazoa</taxon>
        <taxon>Ecdysozoa</taxon>
        <taxon>Nematoda</taxon>
        <taxon>Chromadorea</taxon>
        <taxon>Rhabditida</taxon>
        <taxon>Rhabditina</taxon>
        <taxon>Rhabditomorpha</taxon>
        <taxon>Strongyloidea</taxon>
        <taxon>Metastrongylidae</taxon>
        <taxon>Angiostrongylus</taxon>
    </lineage>
</organism>
<evidence type="ECO:0000313" key="2">
    <source>
        <dbReference type="Proteomes" id="UP000035642"/>
    </source>
</evidence>
<sequence>MFLAWDFRTAMLGIMNVGSDAQVEFYASARQSSLYGRKPSKDSRTYTNEGRVLINGVPEVQDSPDELWRSLICKAVSGEVMRGVTRENKGPLAIIRRISSHLLVGQKPKVTAARAESEKDDDNKKNVTVVRIKTMRKKLPGKVIKRVRNEDDDEDNDNDCGDNNNAAANGHDDDDGDDDDEEVRIYAEEGILKCLMEKKAIFEREMGEISMEWTTDHDPVTIDDENDIVVERF</sequence>
<keyword evidence="2" id="KW-1185">Reference proteome</keyword>
<feature type="region of interest" description="Disordered" evidence="1">
    <location>
        <begin position="107"/>
        <end position="128"/>
    </location>
</feature>
<feature type="compositionally biased region" description="Basic and acidic residues" evidence="1">
    <location>
        <begin position="115"/>
        <end position="125"/>
    </location>
</feature>
<dbReference type="PANTHER" id="PTHR38608:SF1">
    <property type="entry name" value="PROTEIN CBG00664"/>
    <property type="match status" value="1"/>
</dbReference>
<feature type="region of interest" description="Disordered" evidence="1">
    <location>
        <begin position="145"/>
        <end position="180"/>
    </location>
</feature>
<evidence type="ECO:0000256" key="1">
    <source>
        <dbReference type="SAM" id="MobiDB-lite"/>
    </source>
</evidence>
<accession>A0A0K0DNF2</accession>
<name>A0A0K0DNF2_ANGCA</name>
<reference evidence="3" key="2">
    <citation type="submission" date="2017-02" db="UniProtKB">
        <authorList>
            <consortium name="WormBaseParasite"/>
        </authorList>
    </citation>
    <scope>IDENTIFICATION</scope>
</reference>
<feature type="compositionally biased region" description="Acidic residues" evidence="1">
    <location>
        <begin position="150"/>
        <end position="160"/>
    </location>
</feature>
<dbReference type="PANTHER" id="PTHR38608">
    <property type="entry name" value="PROTEIN CBG07207"/>
    <property type="match status" value="1"/>
</dbReference>
<proteinExistence type="predicted"/>
<protein>
    <submittedName>
        <fullName evidence="3">Uncharacterized protein</fullName>
    </submittedName>
</protein>
<dbReference type="AlphaFoldDB" id="A0A0K0DNF2"/>
<evidence type="ECO:0000313" key="3">
    <source>
        <dbReference type="WBParaSite" id="ACAC_0001328801-mRNA-1"/>
    </source>
</evidence>
<dbReference type="Proteomes" id="UP000035642">
    <property type="component" value="Unassembled WGS sequence"/>
</dbReference>